<organism evidence="8 9">
    <name type="scientific">Massilimicrobiota timonensis</name>
    <dbReference type="NCBI Taxonomy" id="1776392"/>
    <lineage>
        <taxon>Bacteria</taxon>
        <taxon>Bacillati</taxon>
        <taxon>Bacillota</taxon>
        <taxon>Erysipelotrichia</taxon>
        <taxon>Erysipelotrichales</taxon>
        <taxon>Erysipelotrichaceae</taxon>
        <taxon>Massilimicrobiota</taxon>
    </lineage>
</organism>
<feature type="transmembrane region" description="Helical" evidence="6">
    <location>
        <begin position="55"/>
        <end position="80"/>
    </location>
</feature>
<keyword evidence="3 6" id="KW-0812">Transmembrane</keyword>
<evidence type="ECO:0000256" key="4">
    <source>
        <dbReference type="ARBA" id="ARBA00022989"/>
    </source>
</evidence>
<keyword evidence="4 6" id="KW-1133">Transmembrane helix</keyword>
<evidence type="ECO:0000256" key="3">
    <source>
        <dbReference type="ARBA" id="ARBA00022692"/>
    </source>
</evidence>
<dbReference type="EMBL" id="JAUDCK010000015">
    <property type="protein sequence ID" value="MDM8195789.1"/>
    <property type="molecule type" value="Genomic_DNA"/>
</dbReference>
<keyword evidence="2 6" id="KW-1003">Cell membrane</keyword>
<keyword evidence="5 6" id="KW-0472">Membrane</keyword>
<dbReference type="PANTHER" id="PTHR12677">
    <property type="entry name" value="GOLGI APPARATUS MEMBRANE PROTEIN TVP38-RELATED"/>
    <property type="match status" value="1"/>
</dbReference>
<dbReference type="PANTHER" id="PTHR12677:SF59">
    <property type="entry name" value="GOLGI APPARATUS MEMBRANE PROTEIN TVP38-RELATED"/>
    <property type="match status" value="1"/>
</dbReference>
<feature type="transmembrane region" description="Helical" evidence="6">
    <location>
        <begin position="168"/>
        <end position="189"/>
    </location>
</feature>
<evidence type="ECO:0000256" key="5">
    <source>
        <dbReference type="ARBA" id="ARBA00023136"/>
    </source>
</evidence>
<dbReference type="InterPro" id="IPR015414">
    <property type="entry name" value="TMEM64"/>
</dbReference>
<proteinExistence type="inferred from homology"/>
<evidence type="ECO:0000313" key="8">
    <source>
        <dbReference type="EMBL" id="MDM8195789.1"/>
    </source>
</evidence>
<evidence type="ECO:0000259" key="7">
    <source>
        <dbReference type="Pfam" id="PF09335"/>
    </source>
</evidence>
<dbReference type="InterPro" id="IPR032816">
    <property type="entry name" value="VTT_dom"/>
</dbReference>
<gene>
    <name evidence="8" type="ORF">QUV98_05600</name>
</gene>
<feature type="transmembrane region" description="Helical" evidence="6">
    <location>
        <begin position="21"/>
        <end position="43"/>
    </location>
</feature>
<name>A0ABT7UI20_9FIRM</name>
<reference evidence="9" key="1">
    <citation type="submission" date="2023-06" db="EMBL/GenBank/DDBJ databases">
        <title>Identification and characterization of horizontal gene transfer across gut microbiota members of farm animals based on homology search.</title>
        <authorList>
            <person name="Zeman M."/>
            <person name="Kubasova T."/>
            <person name="Jahodarova E."/>
            <person name="Nykrynova M."/>
            <person name="Rychlik I."/>
        </authorList>
    </citation>
    <scope>NUCLEOTIDE SEQUENCE [LARGE SCALE GENOMIC DNA]</scope>
    <source>
        <strain evidence="9">ET341</strain>
    </source>
</reference>
<comment type="similarity">
    <text evidence="6">Belongs to the TVP38/TMEM64 family.</text>
</comment>
<evidence type="ECO:0000256" key="2">
    <source>
        <dbReference type="ARBA" id="ARBA00022475"/>
    </source>
</evidence>
<protein>
    <recommendedName>
        <fullName evidence="6">TVP38/TMEM64 family membrane protein</fullName>
    </recommendedName>
</protein>
<comment type="caution">
    <text evidence="8">The sequence shown here is derived from an EMBL/GenBank/DDBJ whole genome shotgun (WGS) entry which is preliminary data.</text>
</comment>
<dbReference type="Pfam" id="PF09335">
    <property type="entry name" value="VTT_dom"/>
    <property type="match status" value="1"/>
</dbReference>
<keyword evidence="9" id="KW-1185">Reference proteome</keyword>
<sequence length="201" mass="22892">MFMLISTYDENPQLLRNQLQSFGLFGQIIFVGIVILQVIFVFLPGEIVEIMAGFIYGPFVGLLLCLIGSAMGSLLIYNFVKKWGQNFIQRFISLDQINQVHFLHNPEKRNILCFIVFFIPGTPKDILTYLIPLTDMKLSTFLFITTIARTPSIITSTISGHALGIEDYLFSIIIFVVTGIISLIGIYIYKKINKRKLSYHL</sequence>
<dbReference type="Proteomes" id="UP001529275">
    <property type="component" value="Unassembled WGS sequence"/>
</dbReference>
<accession>A0ABT7UI20</accession>
<evidence type="ECO:0000313" key="9">
    <source>
        <dbReference type="Proteomes" id="UP001529275"/>
    </source>
</evidence>
<feature type="domain" description="VTT" evidence="7">
    <location>
        <begin position="43"/>
        <end position="161"/>
    </location>
</feature>
<comment type="subcellular location">
    <subcellularLocation>
        <location evidence="1 6">Cell membrane</location>
        <topology evidence="1 6">Multi-pass membrane protein</topology>
    </subcellularLocation>
</comment>
<dbReference type="RefSeq" id="WP_289527615.1">
    <property type="nucleotide sequence ID" value="NZ_JAUDCK010000015.1"/>
</dbReference>
<comment type="caution">
    <text evidence="6">Lacks conserved residue(s) required for the propagation of feature annotation.</text>
</comment>
<evidence type="ECO:0000256" key="1">
    <source>
        <dbReference type="ARBA" id="ARBA00004651"/>
    </source>
</evidence>
<feature type="transmembrane region" description="Helical" evidence="6">
    <location>
        <begin position="111"/>
        <end position="131"/>
    </location>
</feature>
<evidence type="ECO:0000256" key="6">
    <source>
        <dbReference type="RuleBase" id="RU366058"/>
    </source>
</evidence>